<keyword evidence="2" id="KW-0238">DNA-binding</keyword>
<dbReference type="SUPFAM" id="SSF46689">
    <property type="entry name" value="Homeodomain-like"/>
    <property type="match status" value="2"/>
</dbReference>
<comment type="caution">
    <text evidence="5">The sequence shown here is derived from an EMBL/GenBank/DDBJ whole genome shotgun (WGS) entry which is preliminary data.</text>
</comment>
<reference evidence="5" key="1">
    <citation type="journal article" date="2014" name="Int. J. Syst. Evol. Microbiol.">
        <title>Complete genome sequence of Corynebacterium casei LMG S-19264T (=DSM 44701T), isolated from a smear-ripened cheese.</title>
        <authorList>
            <consortium name="US DOE Joint Genome Institute (JGI-PGF)"/>
            <person name="Walter F."/>
            <person name="Albersmeier A."/>
            <person name="Kalinowski J."/>
            <person name="Ruckert C."/>
        </authorList>
    </citation>
    <scope>NUCLEOTIDE SEQUENCE</scope>
    <source>
        <strain evidence="5">KCTC 42650</strain>
    </source>
</reference>
<feature type="domain" description="HTH araC/xylS-type" evidence="4">
    <location>
        <begin position="241"/>
        <end position="339"/>
    </location>
</feature>
<evidence type="ECO:0000256" key="3">
    <source>
        <dbReference type="ARBA" id="ARBA00023163"/>
    </source>
</evidence>
<evidence type="ECO:0000256" key="1">
    <source>
        <dbReference type="ARBA" id="ARBA00023015"/>
    </source>
</evidence>
<evidence type="ECO:0000313" key="6">
    <source>
        <dbReference type="Proteomes" id="UP000626220"/>
    </source>
</evidence>
<gene>
    <name evidence="5" type="ORF">GCM10017056_22090</name>
</gene>
<dbReference type="Gene3D" id="3.40.50.880">
    <property type="match status" value="1"/>
</dbReference>
<dbReference type="Proteomes" id="UP000626220">
    <property type="component" value="Unassembled WGS sequence"/>
</dbReference>
<dbReference type="InterPro" id="IPR002818">
    <property type="entry name" value="DJ-1/PfpI"/>
</dbReference>
<dbReference type="SMART" id="SM00342">
    <property type="entry name" value="HTH_ARAC"/>
    <property type="match status" value="1"/>
</dbReference>
<dbReference type="InterPro" id="IPR009057">
    <property type="entry name" value="Homeodomain-like_sf"/>
</dbReference>
<dbReference type="GO" id="GO:0043565">
    <property type="term" value="F:sequence-specific DNA binding"/>
    <property type="evidence" value="ECO:0007669"/>
    <property type="project" value="InterPro"/>
</dbReference>
<protein>
    <submittedName>
        <fullName evidence="5">AraC family transcriptional regulator</fullName>
    </submittedName>
</protein>
<dbReference type="RefSeq" id="WP_189680135.1">
    <property type="nucleotide sequence ID" value="NZ_BNCJ01000004.1"/>
</dbReference>
<proteinExistence type="predicted"/>
<dbReference type="InterPro" id="IPR020449">
    <property type="entry name" value="Tscrpt_reg_AraC-type_HTH"/>
</dbReference>
<dbReference type="Gene3D" id="1.10.10.60">
    <property type="entry name" value="Homeodomain-like"/>
    <property type="match status" value="2"/>
</dbReference>
<evidence type="ECO:0000259" key="4">
    <source>
        <dbReference type="PROSITE" id="PS01124"/>
    </source>
</evidence>
<reference evidence="5" key="2">
    <citation type="submission" date="2020-09" db="EMBL/GenBank/DDBJ databases">
        <authorList>
            <person name="Sun Q."/>
            <person name="Kim S."/>
        </authorList>
    </citation>
    <scope>NUCLEOTIDE SEQUENCE</scope>
    <source>
        <strain evidence="5">KCTC 42650</strain>
    </source>
</reference>
<evidence type="ECO:0000256" key="2">
    <source>
        <dbReference type="ARBA" id="ARBA00023125"/>
    </source>
</evidence>
<name>A0A8J3GY74_9RHOB</name>
<keyword evidence="6" id="KW-1185">Reference proteome</keyword>
<dbReference type="Pfam" id="PF01965">
    <property type="entry name" value="DJ-1_PfpI"/>
    <property type="match status" value="1"/>
</dbReference>
<sequence>MTGNDTEEDLKALVPKGAAYQPVESPGPTRAYAFVLVPGFTLLAFTSAVEPLRIANQLSQKPLYRWHLMSPDGAPATSSSGIEITVGGALSAQNKEVRLFVCAGNPAMAAGAPAVVGAVQRHHRFGGTVGGICTGAVALAKAGVLADRRFTLHWENQPGFCETFPELEPTLSRYEIDARVITCGGGAAATDMMIALIAEDHGAVFAAMVSDMCLRPATLGVEPTQRSSTSAVMKSRSPLLVAAVNLMRTNVDVPLSIHDIAEAVGGSRRQLERLFVSQLNETPAVFYRNVRLDRARNLLATTDLSIAEISTACGFEASSHFTRAFKARFGIVPTKLKGRPDQLVQ</sequence>
<accession>A0A8J3GY74</accession>
<dbReference type="PROSITE" id="PS01124">
    <property type="entry name" value="HTH_ARAC_FAMILY_2"/>
    <property type="match status" value="1"/>
</dbReference>
<dbReference type="SUPFAM" id="SSF52317">
    <property type="entry name" value="Class I glutamine amidotransferase-like"/>
    <property type="match status" value="1"/>
</dbReference>
<keyword evidence="1" id="KW-0805">Transcription regulation</keyword>
<dbReference type="InterPro" id="IPR052158">
    <property type="entry name" value="INH-QAR"/>
</dbReference>
<dbReference type="PANTHER" id="PTHR43130:SF3">
    <property type="entry name" value="HTH-TYPE TRANSCRIPTIONAL REGULATOR RV1931C"/>
    <property type="match status" value="1"/>
</dbReference>
<keyword evidence="3" id="KW-0804">Transcription</keyword>
<dbReference type="GO" id="GO:0003700">
    <property type="term" value="F:DNA-binding transcription factor activity"/>
    <property type="evidence" value="ECO:0007669"/>
    <property type="project" value="InterPro"/>
</dbReference>
<evidence type="ECO:0000313" key="5">
    <source>
        <dbReference type="EMBL" id="GHF49810.1"/>
    </source>
</evidence>
<dbReference type="Pfam" id="PF12833">
    <property type="entry name" value="HTH_18"/>
    <property type="match status" value="1"/>
</dbReference>
<dbReference type="EMBL" id="BNCJ01000004">
    <property type="protein sequence ID" value="GHF49810.1"/>
    <property type="molecule type" value="Genomic_DNA"/>
</dbReference>
<dbReference type="PANTHER" id="PTHR43130">
    <property type="entry name" value="ARAC-FAMILY TRANSCRIPTIONAL REGULATOR"/>
    <property type="match status" value="1"/>
</dbReference>
<dbReference type="InterPro" id="IPR018060">
    <property type="entry name" value="HTH_AraC"/>
</dbReference>
<organism evidence="5 6">
    <name type="scientific">Seohaeicola zhoushanensis</name>
    <dbReference type="NCBI Taxonomy" id="1569283"/>
    <lineage>
        <taxon>Bacteria</taxon>
        <taxon>Pseudomonadati</taxon>
        <taxon>Pseudomonadota</taxon>
        <taxon>Alphaproteobacteria</taxon>
        <taxon>Rhodobacterales</taxon>
        <taxon>Roseobacteraceae</taxon>
        <taxon>Seohaeicola</taxon>
    </lineage>
</organism>
<dbReference type="PRINTS" id="PR00032">
    <property type="entry name" value="HTHARAC"/>
</dbReference>
<dbReference type="CDD" id="cd03136">
    <property type="entry name" value="GATase1_AraC_ArgR_like"/>
    <property type="match status" value="1"/>
</dbReference>
<dbReference type="InterPro" id="IPR029062">
    <property type="entry name" value="Class_I_gatase-like"/>
</dbReference>
<dbReference type="AlphaFoldDB" id="A0A8J3GY74"/>